<feature type="compositionally biased region" description="Low complexity" evidence="9">
    <location>
        <begin position="1316"/>
        <end position="1327"/>
    </location>
</feature>
<feature type="repeat" description="PPR" evidence="8">
    <location>
        <begin position="1539"/>
        <end position="1573"/>
    </location>
</feature>
<dbReference type="FunFam" id="1.25.40.10:FF:000488">
    <property type="entry name" value="Pentatricopeptide repeat-containing protein, mitochondrial"/>
    <property type="match status" value="1"/>
</dbReference>
<dbReference type="Gene3D" id="2.30.29.30">
    <property type="entry name" value="Pleckstrin-homology domain (PH domain)/Phosphotyrosine-binding domain (PTB)"/>
    <property type="match status" value="1"/>
</dbReference>
<comment type="subcellular location">
    <subcellularLocation>
        <location evidence="1">Membrane</location>
        <topology evidence="1">Single-pass membrane protein</topology>
    </subcellularLocation>
</comment>
<keyword evidence="7" id="KW-0472">Membrane</keyword>
<evidence type="ECO:0000313" key="14">
    <source>
        <dbReference type="Proteomes" id="UP000290289"/>
    </source>
</evidence>
<dbReference type="CDD" id="cd22674">
    <property type="entry name" value="FHA_PPP1R8"/>
    <property type="match status" value="1"/>
</dbReference>
<dbReference type="PROSITE" id="PS51778">
    <property type="entry name" value="VAST"/>
    <property type="match status" value="2"/>
</dbReference>
<feature type="compositionally biased region" description="Low complexity" evidence="9">
    <location>
        <begin position="221"/>
        <end position="230"/>
    </location>
</feature>
<dbReference type="InterPro" id="IPR008984">
    <property type="entry name" value="SMAD_FHA_dom_sf"/>
</dbReference>
<dbReference type="PRINTS" id="PR00360">
    <property type="entry name" value="C2DOMAIN"/>
</dbReference>
<comment type="caution">
    <text evidence="13">The sequence shown here is derived from an EMBL/GenBank/DDBJ whole genome shotgun (WGS) entry which is preliminary data.</text>
</comment>
<dbReference type="Pfam" id="PF00168">
    <property type="entry name" value="C2"/>
    <property type="match status" value="2"/>
</dbReference>
<dbReference type="FunFam" id="1.25.40.10:FF:000144">
    <property type="entry name" value="Pentatricopeptide repeat-containing protein, mitochondrial"/>
    <property type="match status" value="1"/>
</dbReference>
<feature type="compositionally biased region" description="Pro residues" evidence="9">
    <location>
        <begin position="1138"/>
        <end position="1153"/>
    </location>
</feature>
<evidence type="ECO:0000256" key="7">
    <source>
        <dbReference type="ARBA" id="ARBA00023136"/>
    </source>
</evidence>
<dbReference type="STRING" id="3750.A0A498JUE1"/>
<dbReference type="Gene3D" id="2.60.200.20">
    <property type="match status" value="1"/>
</dbReference>
<evidence type="ECO:0000256" key="1">
    <source>
        <dbReference type="ARBA" id="ARBA00004167"/>
    </source>
</evidence>
<evidence type="ECO:0000259" key="10">
    <source>
        <dbReference type="PROSITE" id="PS50004"/>
    </source>
</evidence>
<dbReference type="SUPFAM" id="SSF49562">
    <property type="entry name" value="C2 domain (Calcium/lipid-binding domain, CaLB)"/>
    <property type="match status" value="2"/>
</dbReference>
<feature type="region of interest" description="Disordered" evidence="9">
    <location>
        <begin position="1134"/>
        <end position="1158"/>
    </location>
</feature>
<sequence>MKLVVQVLGARDLPAMDLNGFSDPYVKVKLGKHKLRTKVVKKTLNPYWGEEFAFRVDDLNGELVFSVLDEDKYFNDDFVGCVRIPVSQVFDARNKSLETAWYPLHPKSKKSKNKDCGEILLALHFSSNNSFADLASEGGDMGIESPSRSLSCVSESASPVRVRPEETASFKDFKEEKLCSQKTFAGRIAQIFNKNPDLLSASSSRVDLSELSETAKPDVCESSSEDQSSSATFEELMKTILSRDQESETPTNLPGGVLLDQLYVTPPQDLNTLLFSTDSGFHKEVADVHGTTELDLGQWKLDTSTETVKRVVTYIKSATKLIKAVKGTEDQTYLKADGKVFAVLASVSTPDVPYGRTFKTELLYCITPGPELPSGEQSSRLVISWRMNFLQSTMMKGMIENGARQGLKDSFDHFATLLSQNVKPVDSKDLGSNKDQVLASLQAEPQSDWKLAVQYFANFSVISTLFIGLYMLVHIWLAQPSTIQGLEFVGLDLPDSIGEFIVCGVLVLQGERVLGLISRFMQARAQNGSDHGVKAQGDGWLLTVALIEGSNIAAVDTSGFSDPYVVFTCNGKTRTSSIKFQKCNPTWNEIFEFDAMDEPPSVLDVEVYDFDGPFDEATSLGHAEINFVKTNISDLADLWVPLQGKLAQACQSKLHLRIFLNNTRGGNVANHFLTKMEKEVGKKGRLFLSARIIGFHANLFGHKTKFFFLWEDIEDIQVVPPTLSSMGSPIVVMTLRQGRGMDARHGAKTQDEEGRLKFHFQSFVSFNVANRTIMALWKARSLSPEQKVQIVEEESDVKIQAEESGSFLGLDDVSMSEVYSAAHSVPTNFFIELFGGGELDRRVMEKAGCLNYSYTPWESEKGDVCVRQIYYRFDKRVSQYRGEVTSTQQKSRLSDRNGWLVQEVSTLHAVPLGDYFNLHVRYQIEDLPSTPKGCQLGDNEKVSLSFGLQRYGNNIFLQSPAPPKVGFCPALPFSPKRKPLRQSASAPFSWRLSVESLRLRRCTHQNHLTQLGSGQSTWRPPDWAIDPRPGVYSLEVLKDSQVLDRIALDRRRNIFGRQSQTCDFVLDHQSVSRQHAVVVPHKNGSIYVIDLGSAHGTFVANERVTKDTPVELEVGQSLRFAASTRTYVLRKNDAALFPRPPPPEEVNLPPPPDPSDEDAVVAYNTLLNRNGLTRPDVVPKSRKSSDSAGAKGDNQQPERPSKRIRKARVSFRDQVGGELVEVVGISDGVDVETEPGPVGVKEGSLVGKYESLVQITVIPKGKEQLYVKEGNSSQKGMTEKLQEVLNRVKTAPKGGIYDDLYGESFSGKVGSPWAYPSSVDSSSGRGSPSRDTDGKALSVNHGTNSSHVDDDEDDLFVNVSGGMVENMFVDASEFTVSSVLCACAAKCAVFECKQLHAFAVKLAMNLNVYVGTALLDVYAKSGLIKDASSVFESLPERSDVTWSSMVAGYVQKELYEAALVLFHRAKSIGLEQNQFTVSFAICACAGLAALIEGKQLHALLSKTGFGLNVFVVSSLVDMYAKCGSIREAYSVFQGMNERNIVLWNAMISGFARHACSLEVMVLFEKMQQIGMFPGEVTYACSHM</sequence>
<dbReference type="Proteomes" id="UP000290289">
    <property type="component" value="Chromosome 5"/>
</dbReference>
<dbReference type="Pfam" id="PF16016">
    <property type="entry name" value="VASt"/>
    <property type="match status" value="2"/>
</dbReference>
<evidence type="ECO:0000313" key="13">
    <source>
        <dbReference type="EMBL" id="RXH99509.1"/>
    </source>
</evidence>
<dbReference type="SMART" id="SM00568">
    <property type="entry name" value="GRAM"/>
    <property type="match status" value="1"/>
</dbReference>
<dbReference type="InterPro" id="IPR000253">
    <property type="entry name" value="FHA_dom"/>
</dbReference>
<dbReference type="PROSITE" id="PS50004">
    <property type="entry name" value="C2"/>
    <property type="match status" value="2"/>
</dbReference>
<dbReference type="SUPFAM" id="SSF49879">
    <property type="entry name" value="SMAD/FHA domain"/>
    <property type="match status" value="1"/>
</dbReference>
<evidence type="ECO:0000256" key="4">
    <source>
        <dbReference type="ARBA" id="ARBA00022737"/>
    </source>
</evidence>
<organism evidence="13 14">
    <name type="scientific">Malus domestica</name>
    <name type="common">Apple</name>
    <name type="synonym">Pyrus malus</name>
    <dbReference type="NCBI Taxonomy" id="3750"/>
    <lineage>
        <taxon>Eukaryota</taxon>
        <taxon>Viridiplantae</taxon>
        <taxon>Streptophyta</taxon>
        <taxon>Embryophyta</taxon>
        <taxon>Tracheophyta</taxon>
        <taxon>Spermatophyta</taxon>
        <taxon>Magnoliopsida</taxon>
        <taxon>eudicotyledons</taxon>
        <taxon>Gunneridae</taxon>
        <taxon>Pentapetalae</taxon>
        <taxon>rosids</taxon>
        <taxon>fabids</taxon>
        <taxon>Rosales</taxon>
        <taxon>Rosaceae</taxon>
        <taxon>Amygdaloideae</taxon>
        <taxon>Maleae</taxon>
        <taxon>Malus</taxon>
    </lineage>
</organism>
<comment type="similarity">
    <text evidence="2">Belongs to the PPR family. PCMP-H subfamily.</text>
</comment>
<dbReference type="InterPro" id="IPR011993">
    <property type="entry name" value="PH-like_dom_sf"/>
</dbReference>
<proteinExistence type="inferred from homology"/>
<dbReference type="FunFam" id="2.60.200.20:FF:000019">
    <property type="entry name" value="Nuclear inhibitor of protein phosphatase"/>
    <property type="match status" value="1"/>
</dbReference>
<feature type="domain" description="C2" evidence="10">
    <location>
        <begin position="1"/>
        <end position="102"/>
    </location>
</feature>
<keyword evidence="6" id="KW-1133">Transmembrane helix</keyword>
<name>A0A498JUE1_MALDO</name>
<evidence type="ECO:0000256" key="3">
    <source>
        <dbReference type="ARBA" id="ARBA00022692"/>
    </source>
</evidence>
<dbReference type="InterPro" id="IPR031968">
    <property type="entry name" value="VASt"/>
</dbReference>
<dbReference type="PROSITE" id="PS51375">
    <property type="entry name" value="PPR"/>
    <property type="match status" value="3"/>
</dbReference>
<keyword evidence="4" id="KW-0677">Repeat</keyword>
<accession>A0A498JUE1</accession>
<feature type="region of interest" description="Disordered" evidence="9">
    <location>
        <begin position="1171"/>
        <end position="1208"/>
    </location>
</feature>
<evidence type="ECO:0000256" key="9">
    <source>
        <dbReference type="SAM" id="MobiDB-lite"/>
    </source>
</evidence>
<dbReference type="InterPro" id="IPR004182">
    <property type="entry name" value="GRAM"/>
</dbReference>
<dbReference type="InterPro" id="IPR044511">
    <property type="entry name" value="At1g03370/At5g50170-like"/>
</dbReference>
<dbReference type="EMBL" id="RDQH01000331">
    <property type="protein sequence ID" value="RXH99509.1"/>
    <property type="molecule type" value="Genomic_DNA"/>
</dbReference>
<evidence type="ECO:0000256" key="2">
    <source>
        <dbReference type="ARBA" id="ARBA00006643"/>
    </source>
</evidence>
<reference evidence="13 14" key="1">
    <citation type="submission" date="2018-10" db="EMBL/GenBank/DDBJ databases">
        <title>A high-quality apple genome assembly.</title>
        <authorList>
            <person name="Hu J."/>
        </authorList>
    </citation>
    <scope>NUCLEOTIDE SEQUENCE [LARGE SCALE GENOMIC DNA]</scope>
    <source>
        <strain evidence="14">cv. HFTH1</strain>
        <tissue evidence="13">Young leaf</tissue>
    </source>
</reference>
<keyword evidence="14" id="KW-1185">Reference proteome</keyword>
<dbReference type="Gene3D" id="2.60.40.150">
    <property type="entry name" value="C2 domain"/>
    <property type="match status" value="2"/>
</dbReference>
<feature type="region of interest" description="Disordered" evidence="9">
    <location>
        <begin position="1316"/>
        <end position="1351"/>
    </location>
</feature>
<feature type="domain" description="FHA" evidence="11">
    <location>
        <begin position="1053"/>
        <end position="1104"/>
    </location>
</feature>
<evidence type="ECO:0000259" key="12">
    <source>
        <dbReference type="PROSITE" id="PS51778"/>
    </source>
</evidence>
<dbReference type="InterPro" id="IPR002885">
    <property type="entry name" value="PPR_rpt"/>
</dbReference>
<evidence type="ECO:0000256" key="5">
    <source>
        <dbReference type="ARBA" id="ARBA00022946"/>
    </source>
</evidence>
<dbReference type="InterPro" id="IPR011990">
    <property type="entry name" value="TPR-like_helical_dom_sf"/>
</dbReference>
<feature type="domain" description="C2" evidence="10">
    <location>
        <begin position="522"/>
        <end position="640"/>
    </location>
</feature>
<keyword evidence="5" id="KW-0809">Transit peptide</keyword>
<dbReference type="PANTHER" id="PTHR46296">
    <property type="entry name" value="BNAA05G37250D PROTEIN"/>
    <property type="match status" value="1"/>
</dbReference>
<dbReference type="Pfam" id="PF00498">
    <property type="entry name" value="FHA"/>
    <property type="match status" value="1"/>
</dbReference>
<dbReference type="Pfam" id="PF02893">
    <property type="entry name" value="GRAM"/>
    <property type="match status" value="1"/>
</dbReference>
<evidence type="ECO:0000256" key="6">
    <source>
        <dbReference type="ARBA" id="ARBA00022989"/>
    </source>
</evidence>
<dbReference type="SMART" id="SM00240">
    <property type="entry name" value="FHA"/>
    <property type="match status" value="1"/>
</dbReference>
<dbReference type="InterPro" id="IPR000008">
    <property type="entry name" value="C2_dom"/>
</dbReference>
<feature type="repeat" description="PPR" evidence="8">
    <location>
        <begin position="1438"/>
        <end position="1472"/>
    </location>
</feature>
<dbReference type="PROSITE" id="PS50006">
    <property type="entry name" value="FHA_DOMAIN"/>
    <property type="match status" value="1"/>
</dbReference>
<dbReference type="Gene3D" id="1.25.40.10">
    <property type="entry name" value="Tetratricopeptide repeat domain"/>
    <property type="match status" value="2"/>
</dbReference>
<feature type="domain" description="VASt" evidence="12">
    <location>
        <begin position="814"/>
        <end position="1012"/>
    </location>
</feature>
<protein>
    <recommendedName>
        <fullName evidence="15">C2 domain-containing protein</fullName>
    </recommendedName>
</protein>
<keyword evidence="3" id="KW-0812">Transmembrane</keyword>
<dbReference type="PANTHER" id="PTHR46296:SF8">
    <property type="entry name" value="OS06G0297800 PROTEIN"/>
    <property type="match status" value="1"/>
</dbReference>
<evidence type="ECO:0008006" key="15">
    <source>
        <dbReference type="Google" id="ProtNLM"/>
    </source>
</evidence>
<dbReference type="InterPro" id="IPR035892">
    <property type="entry name" value="C2_domain_sf"/>
</dbReference>
<feature type="region of interest" description="Disordered" evidence="9">
    <location>
        <begin position="212"/>
        <end position="231"/>
    </location>
</feature>
<evidence type="ECO:0000259" key="11">
    <source>
        <dbReference type="PROSITE" id="PS50006"/>
    </source>
</evidence>
<dbReference type="SMART" id="SM00239">
    <property type="entry name" value="C2"/>
    <property type="match status" value="2"/>
</dbReference>
<gene>
    <name evidence="13" type="ORF">DVH24_011834</name>
</gene>
<feature type="domain" description="VASt" evidence="12">
    <location>
        <begin position="254"/>
        <end position="426"/>
    </location>
</feature>
<evidence type="ECO:0000256" key="8">
    <source>
        <dbReference type="PROSITE-ProRule" id="PRU00708"/>
    </source>
</evidence>
<dbReference type="CDD" id="cd00030">
    <property type="entry name" value="C2"/>
    <property type="match status" value="2"/>
</dbReference>
<feature type="repeat" description="PPR" evidence="8">
    <location>
        <begin position="1508"/>
        <end position="1538"/>
    </location>
</feature>
<dbReference type="GO" id="GO:0016020">
    <property type="term" value="C:membrane"/>
    <property type="evidence" value="ECO:0007669"/>
    <property type="project" value="UniProtKB-SubCell"/>
</dbReference>
<dbReference type="Pfam" id="PF01535">
    <property type="entry name" value="PPR"/>
    <property type="match status" value="4"/>
</dbReference>